<evidence type="ECO:0000259" key="1">
    <source>
        <dbReference type="Pfam" id="PF12680"/>
    </source>
</evidence>
<dbReference type="RefSeq" id="WP_377714125.1">
    <property type="nucleotide sequence ID" value="NZ_JBHTJM010000006.1"/>
</dbReference>
<dbReference type="Gene3D" id="3.10.450.50">
    <property type="match status" value="1"/>
</dbReference>
<reference evidence="3" key="1">
    <citation type="journal article" date="2019" name="Int. J. Syst. Evol. Microbiol.">
        <title>The Global Catalogue of Microorganisms (GCM) 10K type strain sequencing project: providing services to taxonomists for standard genome sequencing and annotation.</title>
        <authorList>
            <consortium name="The Broad Institute Genomics Platform"/>
            <consortium name="The Broad Institute Genome Sequencing Center for Infectious Disease"/>
            <person name="Wu L."/>
            <person name="Ma J."/>
        </authorList>
    </citation>
    <scope>NUCLEOTIDE SEQUENCE [LARGE SCALE GENOMIC DNA]</scope>
    <source>
        <strain evidence="3">CCUG 62114</strain>
    </source>
</reference>
<accession>A0ABW3I166</accession>
<dbReference type="InterPro" id="IPR032710">
    <property type="entry name" value="NTF2-like_dom_sf"/>
</dbReference>
<feature type="domain" description="SnoaL-like" evidence="1">
    <location>
        <begin position="7"/>
        <end position="104"/>
    </location>
</feature>
<name>A0ABW3I166_9FLAO</name>
<sequence length="149" mass="17747">MTQKETIEKFYKAFQELDVKTMNSCYHKNIEFTDPGFGTLYGDEARNMWIMICERAKNFSLTYSKLTESSAHWEAKYDFSKTRRKVHNKIDAYFEFKDGLIIKHLDTFNLHKWASQALGFKGWLLGGTPFFKKKLNRQTKQMLVKYMQK</sequence>
<dbReference type="InterPro" id="IPR037401">
    <property type="entry name" value="SnoaL-like"/>
</dbReference>
<comment type="caution">
    <text evidence="2">The sequence shown here is derived from an EMBL/GenBank/DDBJ whole genome shotgun (WGS) entry which is preliminary data.</text>
</comment>
<protein>
    <submittedName>
        <fullName evidence="2">Nuclear transport factor 2 family protein</fullName>
    </submittedName>
</protein>
<dbReference type="EMBL" id="JBHTJM010000006">
    <property type="protein sequence ID" value="MFD0963424.1"/>
    <property type="molecule type" value="Genomic_DNA"/>
</dbReference>
<dbReference type="Proteomes" id="UP001596997">
    <property type="component" value="Unassembled WGS sequence"/>
</dbReference>
<evidence type="ECO:0000313" key="3">
    <source>
        <dbReference type="Proteomes" id="UP001596997"/>
    </source>
</evidence>
<dbReference type="Pfam" id="PF12680">
    <property type="entry name" value="SnoaL_2"/>
    <property type="match status" value="1"/>
</dbReference>
<evidence type="ECO:0000313" key="2">
    <source>
        <dbReference type="EMBL" id="MFD0963424.1"/>
    </source>
</evidence>
<dbReference type="SUPFAM" id="SSF54427">
    <property type="entry name" value="NTF2-like"/>
    <property type="match status" value="1"/>
</dbReference>
<gene>
    <name evidence="2" type="ORF">ACFQ1O_05375</name>
</gene>
<proteinExistence type="predicted"/>
<keyword evidence="3" id="KW-1185">Reference proteome</keyword>
<organism evidence="2 3">
    <name type="scientific">Pseudofulvibacter geojedonensis</name>
    <dbReference type="NCBI Taxonomy" id="1123758"/>
    <lineage>
        <taxon>Bacteria</taxon>
        <taxon>Pseudomonadati</taxon>
        <taxon>Bacteroidota</taxon>
        <taxon>Flavobacteriia</taxon>
        <taxon>Flavobacteriales</taxon>
        <taxon>Flavobacteriaceae</taxon>
        <taxon>Pseudofulvibacter</taxon>
    </lineage>
</organism>